<name>B9YDS0_9FIRM</name>
<proteinExistence type="inferred from homology"/>
<dbReference type="RefSeq" id="WP_006061130.1">
    <property type="nucleotide sequence ID" value="NZ_GG657562.1"/>
</dbReference>
<dbReference type="eggNOG" id="COG1704">
    <property type="taxonomic scope" value="Bacteria"/>
</dbReference>
<dbReference type="Proteomes" id="UP000005950">
    <property type="component" value="Unassembled WGS sequence"/>
</dbReference>
<comment type="subcellular location">
    <subcellularLocation>
        <location evidence="1">Membrane</location>
        <topology evidence="1">Single-pass membrane protein</topology>
    </subcellularLocation>
</comment>
<organism evidence="7 8">
    <name type="scientific">Holdemania filiformis DSM 12042</name>
    <dbReference type="NCBI Taxonomy" id="545696"/>
    <lineage>
        <taxon>Bacteria</taxon>
        <taxon>Bacillati</taxon>
        <taxon>Bacillota</taxon>
        <taxon>Erysipelotrichia</taxon>
        <taxon>Erysipelotrichales</taxon>
        <taxon>Erysipelotrichaceae</taxon>
        <taxon>Holdemania</taxon>
    </lineage>
</organism>
<dbReference type="GO" id="GO:0016020">
    <property type="term" value="C:membrane"/>
    <property type="evidence" value="ECO:0007669"/>
    <property type="project" value="UniProtKB-SubCell"/>
</dbReference>
<keyword evidence="6" id="KW-0175">Coiled coil</keyword>
<dbReference type="PANTHER" id="PTHR34478">
    <property type="entry name" value="PROTEIN LEMA"/>
    <property type="match status" value="1"/>
</dbReference>
<comment type="caution">
    <text evidence="7">The sequence shown here is derived from an EMBL/GenBank/DDBJ whole genome shotgun (WGS) entry which is preliminary data.</text>
</comment>
<evidence type="ECO:0000256" key="5">
    <source>
        <dbReference type="ARBA" id="ARBA00023136"/>
    </source>
</evidence>
<dbReference type="InterPro" id="IPR023353">
    <property type="entry name" value="LemA-like_dom_sf"/>
</dbReference>
<feature type="coiled-coil region" evidence="6">
    <location>
        <begin position="74"/>
        <end position="142"/>
    </location>
</feature>
<dbReference type="PANTHER" id="PTHR34478:SF1">
    <property type="entry name" value="PROTEIN LEMA"/>
    <property type="match status" value="1"/>
</dbReference>
<reference evidence="7 8" key="2">
    <citation type="submission" date="2009-02" db="EMBL/GenBank/DDBJ databases">
        <title>Draft genome sequence of Holdemania filiformis DSM 12042.</title>
        <authorList>
            <person name="Sudarsanam P."/>
            <person name="Ley R."/>
            <person name="Guruge J."/>
            <person name="Turnbaugh P.J."/>
            <person name="Mahowald M."/>
            <person name="Liep D."/>
            <person name="Gordon J."/>
        </authorList>
    </citation>
    <scope>NUCLEOTIDE SEQUENCE [LARGE SCALE GENOMIC DNA]</scope>
    <source>
        <strain evidence="7 8">DSM 12042</strain>
    </source>
</reference>
<dbReference type="InterPro" id="IPR007156">
    <property type="entry name" value="MamQ_LemA"/>
</dbReference>
<dbReference type="STRING" id="545696.HOLDEFILI_03994"/>
<evidence type="ECO:0000256" key="3">
    <source>
        <dbReference type="ARBA" id="ARBA00022692"/>
    </source>
</evidence>
<dbReference type="HOGENOM" id="CLU_056714_3_0_9"/>
<dbReference type="SUPFAM" id="SSF140478">
    <property type="entry name" value="LemA-like"/>
    <property type="match status" value="1"/>
</dbReference>
<evidence type="ECO:0000256" key="2">
    <source>
        <dbReference type="ARBA" id="ARBA00008854"/>
    </source>
</evidence>
<reference evidence="7 8" key="1">
    <citation type="submission" date="2008-12" db="EMBL/GenBank/DDBJ databases">
        <authorList>
            <person name="Fulton L."/>
            <person name="Clifton S."/>
            <person name="Fulton B."/>
            <person name="Xu J."/>
            <person name="Minx P."/>
            <person name="Pepin K.H."/>
            <person name="Johnson M."/>
            <person name="Bhonagiri V."/>
            <person name="Nash W.E."/>
            <person name="Mardis E.R."/>
            <person name="Wilson R.K."/>
        </authorList>
    </citation>
    <scope>NUCLEOTIDE SEQUENCE [LARGE SCALE GENOMIC DNA]</scope>
    <source>
        <strain evidence="7 8">DSM 12042</strain>
    </source>
</reference>
<evidence type="ECO:0000256" key="4">
    <source>
        <dbReference type="ARBA" id="ARBA00022989"/>
    </source>
</evidence>
<evidence type="ECO:0000256" key="1">
    <source>
        <dbReference type="ARBA" id="ARBA00004167"/>
    </source>
</evidence>
<dbReference type="AlphaFoldDB" id="B9YDS0"/>
<protein>
    <submittedName>
        <fullName evidence="7">LemA family protein</fullName>
    </submittedName>
</protein>
<keyword evidence="3" id="KW-0812">Transmembrane</keyword>
<keyword evidence="4" id="KW-1133">Transmembrane helix</keyword>
<dbReference type="Pfam" id="PF04011">
    <property type="entry name" value="LemA"/>
    <property type="match status" value="1"/>
</dbReference>
<keyword evidence="5" id="KW-0472">Membrane</keyword>
<accession>B9YDS0</accession>
<gene>
    <name evidence="7" type="ORF">HOLDEFILI_03994</name>
</gene>
<comment type="similarity">
    <text evidence="2">Belongs to the LemA family.</text>
</comment>
<evidence type="ECO:0000313" key="7">
    <source>
        <dbReference type="EMBL" id="EEF65853.1"/>
    </source>
</evidence>
<evidence type="ECO:0000313" key="8">
    <source>
        <dbReference type="Proteomes" id="UP000005950"/>
    </source>
</evidence>
<evidence type="ECO:0000256" key="6">
    <source>
        <dbReference type="SAM" id="Coils"/>
    </source>
</evidence>
<dbReference type="EMBL" id="ACCF01000251">
    <property type="protein sequence ID" value="EEF65853.1"/>
    <property type="molecule type" value="Genomic_DNA"/>
</dbReference>
<sequence>MMMILLIGAIALIVYGILLYNQLVRSRIKCEEALSGIDVALVKRYDTLTNIQETVKGYVKHEQTSLVELTRLRATMTLEEKAELADQYAQAQNRLMMLAEGYPQLQASANFLQLQETIADVEEHLQAARRAYNANVARYNEKLQMFPSSLIAGMIHAEAKAFFQAELDQRENVNVSF</sequence>
<dbReference type="OrthoDB" id="9804152at2"/>
<dbReference type="Gene3D" id="1.20.1440.20">
    <property type="entry name" value="LemA-like domain"/>
    <property type="match status" value="1"/>
</dbReference>